<evidence type="ECO:0000256" key="3">
    <source>
        <dbReference type="ARBA" id="ARBA00012732"/>
    </source>
</evidence>
<dbReference type="PANTHER" id="PTHR34135:SF2">
    <property type="entry name" value="LYSOZYME"/>
    <property type="match status" value="1"/>
</dbReference>
<protein>
    <recommendedName>
        <fullName evidence="3">lysozyme</fullName>
        <ecNumber evidence="3">3.2.1.17</ecNumber>
    </recommendedName>
</protein>
<proteinExistence type="inferred from homology"/>
<dbReference type="PROSITE" id="PS51904">
    <property type="entry name" value="GLYCOSYL_HYDROL_F25_2"/>
    <property type="match status" value="1"/>
</dbReference>
<dbReference type="InterPro" id="IPR002053">
    <property type="entry name" value="Glyco_hydro_25"/>
</dbReference>
<accession>A0A8D9UIP9</accession>
<dbReference type="GO" id="GO:0016052">
    <property type="term" value="P:carbohydrate catabolic process"/>
    <property type="evidence" value="ECO:0007669"/>
    <property type="project" value="TreeGrafter"/>
</dbReference>
<reference evidence="4" key="1">
    <citation type="journal article" date="2021" name="Proc. Natl. Acad. Sci. U.S.A.">
        <title>A Catalog of Tens of Thousands of Viruses from Human Metagenomes Reveals Hidden Associations with Chronic Diseases.</title>
        <authorList>
            <person name="Tisza M.J."/>
            <person name="Buck C.B."/>
        </authorList>
    </citation>
    <scope>NUCLEOTIDE SEQUENCE</scope>
    <source>
        <strain evidence="4">CtPNe1</strain>
    </source>
</reference>
<dbReference type="PANTHER" id="PTHR34135">
    <property type="entry name" value="LYSOZYME"/>
    <property type="match status" value="1"/>
</dbReference>
<dbReference type="GO" id="GO:0003796">
    <property type="term" value="F:lysozyme activity"/>
    <property type="evidence" value="ECO:0007669"/>
    <property type="project" value="UniProtKB-EC"/>
</dbReference>
<sequence length="426" mass="47352">MSKLFGIDTSRWQGDFDFKSAKDNEGVDFAIIKAGGADDGLYEDREFENSYNKLESAGIHKGAYFFGNALSDDEAVNEARYFAQLLADKSFCYPVFYDVEAGMVTGSDLTDIIMAFLDEMRNAGYKNVGLYSYENCINNYVDILRVKEAGYAVWVAKYSDAEPRIAVDYDMWQFGGSVNYLRDAQINGQTVDQNYCYTDYCTDHVVEDITVPDYEPVPDTKYHKGDTVKVINAIQYDNGEPFSTYYDKYSVLSASGRRVVIGVDGVTTAAIDEDNISLVKCIYDNDNDVNTDTVSRGDGKKVRVLDNIDYDGARFAVYYDEYDVIEEDGDRIVIGIGTTITAAVNIANLEFVGGTSSDDAPTDIPFSEDIEGGSTVRFVGDTDYDGTVIKAWFDEYTVSERSGDRVVLVHDGELFAAVNVTDCELV</sequence>
<name>A0A8D9UIP9_9VIRU</name>
<dbReference type="EC" id="3.2.1.17" evidence="3"/>
<evidence type="ECO:0000256" key="2">
    <source>
        <dbReference type="ARBA" id="ARBA00010646"/>
    </source>
</evidence>
<dbReference type="SUPFAM" id="SSF51445">
    <property type="entry name" value="(Trans)glycosidases"/>
    <property type="match status" value="1"/>
</dbReference>
<comment type="similarity">
    <text evidence="2">Belongs to the glycosyl hydrolase 25 family.</text>
</comment>
<dbReference type="GO" id="GO:0016998">
    <property type="term" value="P:cell wall macromolecule catabolic process"/>
    <property type="evidence" value="ECO:0007669"/>
    <property type="project" value="InterPro"/>
</dbReference>
<organism evidence="4">
    <name type="scientific">Bacteriophage sp</name>
    <dbReference type="NCBI Taxonomy" id="38018"/>
    <lineage>
        <taxon>Viruses</taxon>
    </lineage>
</organism>
<evidence type="ECO:0000313" key="4">
    <source>
        <dbReference type="EMBL" id="DAD56879.1"/>
    </source>
</evidence>
<dbReference type="Pfam" id="PF01183">
    <property type="entry name" value="Glyco_hydro_25"/>
    <property type="match status" value="1"/>
</dbReference>
<comment type="catalytic activity">
    <reaction evidence="1">
        <text>Hydrolysis of (1-&gt;4)-beta-linkages between N-acetylmuramic acid and N-acetyl-D-glucosamine residues in a peptidoglycan and between N-acetyl-D-glucosamine residues in chitodextrins.</text>
        <dbReference type="EC" id="3.2.1.17"/>
    </reaction>
</comment>
<dbReference type="EMBL" id="BK029947">
    <property type="protein sequence ID" value="DAD56879.1"/>
    <property type="molecule type" value="Genomic_DNA"/>
</dbReference>
<evidence type="ECO:0000256" key="1">
    <source>
        <dbReference type="ARBA" id="ARBA00000632"/>
    </source>
</evidence>
<dbReference type="GO" id="GO:0009253">
    <property type="term" value="P:peptidoglycan catabolic process"/>
    <property type="evidence" value="ECO:0007669"/>
    <property type="project" value="InterPro"/>
</dbReference>
<dbReference type="Gene3D" id="3.20.20.80">
    <property type="entry name" value="Glycosidases"/>
    <property type="match status" value="1"/>
</dbReference>
<dbReference type="InterPro" id="IPR017853">
    <property type="entry name" value="GH"/>
</dbReference>